<name>A0ABP9WMN0_9GAMM</name>
<dbReference type="InterPro" id="IPR045304">
    <property type="entry name" value="LbH_SAT"/>
</dbReference>
<keyword evidence="8" id="KW-1185">Reference proteome</keyword>
<evidence type="ECO:0000256" key="1">
    <source>
        <dbReference type="ARBA" id="ARBA00018522"/>
    </source>
</evidence>
<comment type="caution">
    <text evidence="7">The sequence shown here is derived from an EMBL/GenBank/DDBJ whole genome shotgun (WGS) entry which is preliminary data.</text>
</comment>
<feature type="domain" description="Serine acetyltransferase N-terminal" evidence="6">
    <location>
        <begin position="29"/>
        <end position="133"/>
    </location>
</feature>
<keyword evidence="3" id="KW-0808">Transferase</keyword>
<gene>
    <name evidence="7" type="primary">cysE_1</name>
    <name evidence="7" type="ORF">Maes01_00926</name>
</gene>
<dbReference type="Gene3D" id="2.160.10.10">
    <property type="entry name" value="Hexapeptide repeat proteins"/>
    <property type="match status" value="1"/>
</dbReference>
<dbReference type="EMBL" id="BAABRT010000005">
    <property type="protein sequence ID" value="GAA5524369.1"/>
    <property type="molecule type" value="Genomic_DNA"/>
</dbReference>
<keyword evidence="4" id="KW-0677">Repeat</keyword>
<dbReference type="CDD" id="cd03354">
    <property type="entry name" value="LbH_SAT"/>
    <property type="match status" value="1"/>
</dbReference>
<dbReference type="Gene3D" id="1.10.3130.10">
    <property type="entry name" value="serine acetyltransferase, domain 1"/>
    <property type="match status" value="1"/>
</dbReference>
<accession>A0ABP9WMN0</accession>
<dbReference type="InterPro" id="IPR005881">
    <property type="entry name" value="Ser_O-AcTrfase"/>
</dbReference>
<dbReference type="SUPFAM" id="SSF51161">
    <property type="entry name" value="Trimeric LpxA-like enzymes"/>
    <property type="match status" value="1"/>
</dbReference>
<dbReference type="PROSITE" id="PS00101">
    <property type="entry name" value="HEXAPEP_TRANSFERASES"/>
    <property type="match status" value="1"/>
</dbReference>
<dbReference type="InterPro" id="IPR018357">
    <property type="entry name" value="Hexapep_transf_CS"/>
</dbReference>
<dbReference type="InterPro" id="IPR042122">
    <property type="entry name" value="Ser_AcTrfase_N_sf"/>
</dbReference>
<dbReference type="NCBIfam" id="NF041874">
    <property type="entry name" value="EPS_EpsC"/>
    <property type="match status" value="1"/>
</dbReference>
<dbReference type="Pfam" id="PF06426">
    <property type="entry name" value="SATase_N"/>
    <property type="match status" value="1"/>
</dbReference>
<dbReference type="NCBIfam" id="TIGR01172">
    <property type="entry name" value="cysE"/>
    <property type="match status" value="1"/>
</dbReference>
<evidence type="ECO:0000256" key="5">
    <source>
        <dbReference type="ARBA" id="ARBA00023315"/>
    </source>
</evidence>
<organism evidence="7 8">
    <name type="scientific">Microbulbifer aestuariivivens</name>
    <dbReference type="NCBI Taxonomy" id="1908308"/>
    <lineage>
        <taxon>Bacteria</taxon>
        <taxon>Pseudomonadati</taxon>
        <taxon>Pseudomonadota</taxon>
        <taxon>Gammaproteobacteria</taxon>
        <taxon>Cellvibrionales</taxon>
        <taxon>Microbulbiferaceae</taxon>
        <taxon>Microbulbifer</taxon>
    </lineage>
</organism>
<evidence type="ECO:0000313" key="8">
    <source>
        <dbReference type="Proteomes" id="UP001408594"/>
    </source>
</evidence>
<dbReference type="SMART" id="SM00971">
    <property type="entry name" value="SATase_N"/>
    <property type="match status" value="1"/>
</dbReference>
<sequence>MSAAIKGGITGVIDGAMATHQKAPSSDPLWCEILTGVATQAEREPILASFLHATILNHATLEQALSFHLANKLDSAVAPALLIREVIDEALAADAGIGRAVRADLSAFYQRDSACQSLYEAFLFFKGFHALQAYRVAHWLWRQQRRSLALFLQHRISVVFSVDIHPAATLGQGILLDHATGIVIGETAVVEDNVSIMQSVTLGGTGKESGDRHPKVRRGVLIGAGSKVLGNIEIGRCTQVASGSVVLKSVPEKKLVAGVPARVIGDASCEQPALSMDQCALTQVDLQLP</sequence>
<evidence type="ECO:0000313" key="7">
    <source>
        <dbReference type="EMBL" id="GAA5524369.1"/>
    </source>
</evidence>
<proteinExistence type="predicted"/>
<keyword evidence="2" id="KW-0028">Amino-acid biosynthesis</keyword>
<dbReference type="PANTHER" id="PTHR42811">
    <property type="entry name" value="SERINE ACETYLTRANSFERASE"/>
    <property type="match status" value="1"/>
</dbReference>
<dbReference type="InterPro" id="IPR011004">
    <property type="entry name" value="Trimer_LpxA-like_sf"/>
</dbReference>
<evidence type="ECO:0000256" key="3">
    <source>
        <dbReference type="ARBA" id="ARBA00022679"/>
    </source>
</evidence>
<dbReference type="InterPro" id="IPR010493">
    <property type="entry name" value="Ser_AcTrfase_N"/>
</dbReference>
<evidence type="ECO:0000256" key="4">
    <source>
        <dbReference type="ARBA" id="ARBA00022737"/>
    </source>
</evidence>
<evidence type="ECO:0000259" key="6">
    <source>
        <dbReference type="SMART" id="SM00971"/>
    </source>
</evidence>
<keyword evidence="5" id="KW-0012">Acyltransferase</keyword>
<evidence type="ECO:0000256" key="2">
    <source>
        <dbReference type="ARBA" id="ARBA00022605"/>
    </source>
</evidence>
<reference evidence="7 8" key="1">
    <citation type="submission" date="2024-02" db="EMBL/GenBank/DDBJ databases">
        <title>Microbulbifer aestuariivivens NBRC 112533.</title>
        <authorList>
            <person name="Ichikawa N."/>
            <person name="Katano-Makiyama Y."/>
            <person name="Hidaka K."/>
        </authorList>
    </citation>
    <scope>NUCLEOTIDE SEQUENCE [LARGE SCALE GENOMIC DNA]</scope>
    <source>
        <strain evidence="7 8">NBRC 112533</strain>
    </source>
</reference>
<protein>
    <recommendedName>
        <fullName evidence="1">Serine acetyltransferase</fullName>
    </recommendedName>
</protein>
<dbReference type="Proteomes" id="UP001408594">
    <property type="component" value="Unassembled WGS sequence"/>
</dbReference>
<dbReference type="InterPro" id="IPR053376">
    <property type="entry name" value="Serine_acetyltransferase"/>
</dbReference>